<reference evidence="1 2" key="1">
    <citation type="submission" date="2013-12" db="EMBL/GenBank/DDBJ databases">
        <authorList>
            <consortium name="DOE Joint Genome Institute"/>
            <person name="Eisen J."/>
            <person name="Huntemann M."/>
            <person name="Han J."/>
            <person name="Chen A."/>
            <person name="Kyrpides N."/>
            <person name="Mavromatis K."/>
            <person name="Markowitz V."/>
            <person name="Palaniappan K."/>
            <person name="Ivanova N."/>
            <person name="Schaumberg A."/>
            <person name="Pati A."/>
            <person name="Liolios K."/>
            <person name="Nordberg H.P."/>
            <person name="Cantor M.N."/>
            <person name="Hua S.X."/>
            <person name="Woyke T."/>
        </authorList>
    </citation>
    <scope>NUCLEOTIDE SEQUENCE [LARGE SCALE GENOMIC DNA]</scope>
    <source>
        <strain evidence="2">DSM 19437</strain>
    </source>
</reference>
<dbReference type="RefSeq" id="WP_008582836.1">
    <property type="nucleotide sequence ID" value="NZ_CP007035.1"/>
</dbReference>
<dbReference type="Proteomes" id="UP000003586">
    <property type="component" value="Chromosome"/>
</dbReference>
<sequence length="118" mass="13473">MTQKQYSAKVNYENLIRMSLVQPDSVNNFKAINAYYHYWNIINGTALIDKNSAQKQFLYLKKCLFKTVSRILKMRSSKDVRIELQMLNEDLAGVASLGQIDGIVSAALDLIANNRQNQ</sequence>
<dbReference type="KEGG" id="nso:NIASO_05885"/>
<evidence type="ECO:0000313" key="1">
    <source>
        <dbReference type="EMBL" id="AHF17342.1"/>
    </source>
</evidence>
<dbReference type="AlphaFoldDB" id="W0F2U9"/>
<evidence type="ECO:0000313" key="2">
    <source>
        <dbReference type="Proteomes" id="UP000003586"/>
    </source>
</evidence>
<accession>W0F2U9</accession>
<dbReference type="EMBL" id="CP007035">
    <property type="protein sequence ID" value="AHF17342.1"/>
    <property type="molecule type" value="Genomic_DNA"/>
</dbReference>
<name>W0F2U9_9BACT</name>
<protein>
    <submittedName>
        <fullName evidence="1">Uncharacterized protein</fullName>
    </submittedName>
</protein>
<gene>
    <name evidence="1" type="ORF">NIASO_05885</name>
</gene>
<keyword evidence="2" id="KW-1185">Reference proteome</keyword>
<dbReference type="HOGENOM" id="CLU_2070614_0_0_10"/>
<proteinExistence type="predicted"/>
<organism evidence="1 2">
    <name type="scientific">Niabella soli DSM 19437</name>
    <dbReference type="NCBI Taxonomy" id="929713"/>
    <lineage>
        <taxon>Bacteria</taxon>
        <taxon>Pseudomonadati</taxon>
        <taxon>Bacteroidota</taxon>
        <taxon>Chitinophagia</taxon>
        <taxon>Chitinophagales</taxon>
        <taxon>Chitinophagaceae</taxon>
        <taxon>Niabella</taxon>
    </lineage>
</organism>